<keyword evidence="2" id="KW-1185">Reference proteome</keyword>
<organism evidence="1 2">
    <name type="scientific">Leptomonas seymouri</name>
    <dbReference type="NCBI Taxonomy" id="5684"/>
    <lineage>
        <taxon>Eukaryota</taxon>
        <taxon>Discoba</taxon>
        <taxon>Euglenozoa</taxon>
        <taxon>Kinetoplastea</taxon>
        <taxon>Metakinetoplastina</taxon>
        <taxon>Trypanosomatida</taxon>
        <taxon>Trypanosomatidae</taxon>
        <taxon>Leishmaniinae</taxon>
        <taxon>Leptomonas</taxon>
    </lineage>
</organism>
<dbReference type="OMA" id="HLREVRI"/>
<dbReference type="Proteomes" id="UP000038009">
    <property type="component" value="Unassembled WGS sequence"/>
</dbReference>
<evidence type="ECO:0000313" key="1">
    <source>
        <dbReference type="EMBL" id="KPI88851.1"/>
    </source>
</evidence>
<name>A0A0N1PFK1_LEPSE</name>
<dbReference type="OrthoDB" id="271923at2759"/>
<dbReference type="EMBL" id="LJSK01000038">
    <property type="protein sequence ID" value="KPI88851.1"/>
    <property type="molecule type" value="Genomic_DNA"/>
</dbReference>
<gene>
    <name evidence="1" type="ORF">ABL78_2045</name>
</gene>
<comment type="caution">
    <text evidence="1">The sequence shown here is derived from an EMBL/GenBank/DDBJ whole genome shotgun (WGS) entry which is preliminary data.</text>
</comment>
<accession>A0A0N1PFK1</accession>
<evidence type="ECO:0000313" key="2">
    <source>
        <dbReference type="Proteomes" id="UP000038009"/>
    </source>
</evidence>
<reference evidence="1 2" key="1">
    <citation type="journal article" date="2015" name="PLoS Pathog.">
        <title>Leptomonas seymouri: Adaptations to the Dixenous Life Cycle Analyzed by Genome Sequencing, Transcriptome Profiling and Co-infection with Leishmania donovani.</title>
        <authorList>
            <person name="Kraeva N."/>
            <person name="Butenko A."/>
            <person name="Hlavacova J."/>
            <person name="Kostygov A."/>
            <person name="Myskova J."/>
            <person name="Grybchuk D."/>
            <person name="Lestinova T."/>
            <person name="Votypka J."/>
            <person name="Volf P."/>
            <person name="Opperdoes F."/>
            <person name="Flegontov P."/>
            <person name="Lukes J."/>
            <person name="Yurchenko V."/>
        </authorList>
    </citation>
    <scope>NUCLEOTIDE SEQUENCE [LARGE SCALE GENOMIC DNA]</scope>
    <source>
        <strain evidence="1 2">ATCC 30220</strain>
    </source>
</reference>
<proteinExistence type="predicted"/>
<protein>
    <submittedName>
        <fullName evidence="1">Uncharacterized protein</fullName>
    </submittedName>
</protein>
<dbReference type="AlphaFoldDB" id="A0A0N1PFK1"/>
<sequence>MTNRPPTRRLVDVLRQNSKQTLERHAAELAAVTSSLEAEAIQTRFLRNQFLINPKSLHLFANEELLSRWHVFGLYKPPFCPMRRGAAGDNFHHVSVESFVESALRSKSIYPVLRSVLTPAETQVCVLYNLDTFASGPVLVSLSKRYQFATSLATATMEYDVLVSGHLPVHATGNHTAVDVHELFPCASHSCAPSSEGSLSQGRIDAKTGALASTEAYYEVKANGYYSVHPVSLLNFVIRSPPTSHPPALERFAREQLGTCVIGDPLVMGELMQLRAYEQPFSRNSDATTVRSSSRSFVQAPAAHGRPLSGDTAAHAAAMRLAANPHIVSMRGDCDFPRVFVHLRELRVDTSGERSATLPGIPAQEQQQAEVAPKQGIELHCRKCFDGLVQKQLTASFKSRRIGLLDGTWTPSTEFL</sequence>
<dbReference type="VEuPathDB" id="TriTrypDB:Lsey_0038_0220"/>